<evidence type="ECO:0000313" key="8">
    <source>
        <dbReference type="Proteomes" id="UP000249829"/>
    </source>
</evidence>
<feature type="transmembrane region" description="Helical" evidence="5">
    <location>
        <begin position="118"/>
        <end position="144"/>
    </location>
</feature>
<comment type="subcellular location">
    <subcellularLocation>
        <location evidence="1">Membrane</location>
        <topology evidence="1">Multi-pass membrane protein</topology>
    </subcellularLocation>
</comment>
<feature type="transmembrane region" description="Helical" evidence="5">
    <location>
        <begin position="80"/>
        <end position="106"/>
    </location>
</feature>
<keyword evidence="4 5" id="KW-0472">Membrane</keyword>
<evidence type="ECO:0000313" key="7">
    <source>
        <dbReference type="EMBL" id="PYI19049.1"/>
    </source>
</evidence>
<feature type="transmembrane region" description="Helical" evidence="5">
    <location>
        <begin position="204"/>
        <end position="225"/>
    </location>
</feature>
<sequence length="626" mass="68014">MSADCEPGNTGDNVYALESARVSRPIVTWYSADDPENPKNWPGWKKAVVYLIICFYAAISQASVSIFTPSQMLLPAIFDISITVSSLGLGLFVFGYGAGGLLLSPLSEIPVIGRNPPYVVSITCFTLFAIGAPLTNTIAGILILRWLQGVMAAAILNTGGASLADITTMYELPYGMYSWAVFAFVGPAIGPIISGFTIDAGYSWRFPLWEIVFLAAPTLILVSLLPETSAPRILYARAQRLRQLTQDPGLRSQYEVQREKEETTGKRSALNLLYSALIIPWKIHALDPSILFTTVYCCLVYCSYYLYFEVFPLVYMDQHGMSVSQMGLVYFCVPVGTFLAAIPYFAFIHWQVHAPMRRDGTVPEPEHRLVPALGASIIIPVGLFLFAWTGRSAHIHWIVPTVGAMLVAGGNAIIFQSIYVYVALAYPRYAASLFGCNGFIRATVACGAVLVAQPLYNGLGIAGGDLSGGRVVLSVHPGHVRAVSFRGRVAGAESLHGHVLTAWCRLSGGHSTAKPTATFTGDVYLDMIHFDDNAAIANVTFTPCARTHWHTHEHGQFIKVVAGSGWICDKGDAPRRIKTGDLIWAPAGTTHWHGADNGTILTHLVVGLGKTVWHEAVTDDEYHAKA</sequence>
<feature type="transmembrane region" description="Helical" evidence="5">
    <location>
        <begin position="369"/>
        <end position="389"/>
    </location>
</feature>
<dbReference type="PANTHER" id="PTHR23502">
    <property type="entry name" value="MAJOR FACILITATOR SUPERFAMILY"/>
    <property type="match status" value="1"/>
</dbReference>
<dbReference type="GO" id="GO:0015244">
    <property type="term" value="F:fluconazole transmembrane transporter activity"/>
    <property type="evidence" value="ECO:0007669"/>
    <property type="project" value="TreeGrafter"/>
</dbReference>
<dbReference type="CDD" id="cd02233">
    <property type="entry name" value="cupin_HNL-like"/>
    <property type="match status" value="1"/>
</dbReference>
<dbReference type="AlphaFoldDB" id="A0A2V5H4M9"/>
<dbReference type="InterPro" id="IPR011701">
    <property type="entry name" value="MFS"/>
</dbReference>
<evidence type="ECO:0000259" key="6">
    <source>
        <dbReference type="Pfam" id="PF07883"/>
    </source>
</evidence>
<dbReference type="EMBL" id="KZ825138">
    <property type="protein sequence ID" value="PYI19049.1"/>
    <property type="molecule type" value="Genomic_DNA"/>
</dbReference>
<gene>
    <name evidence="7" type="ORF">BO99DRAFT_443412</name>
</gene>
<dbReference type="Gene3D" id="1.20.1250.20">
    <property type="entry name" value="MFS general substrate transporter like domains"/>
    <property type="match status" value="1"/>
</dbReference>
<dbReference type="InterPro" id="IPR036259">
    <property type="entry name" value="MFS_trans_sf"/>
</dbReference>
<protein>
    <submittedName>
        <fullName evidence="7">MFS general substrate transporter</fullName>
    </submittedName>
</protein>
<dbReference type="InterPro" id="IPR013096">
    <property type="entry name" value="Cupin_2"/>
</dbReference>
<feature type="transmembrane region" description="Helical" evidence="5">
    <location>
        <begin position="47"/>
        <end position="68"/>
    </location>
</feature>
<dbReference type="Proteomes" id="UP000249829">
    <property type="component" value="Unassembled WGS sequence"/>
</dbReference>
<dbReference type="SUPFAM" id="SSF103473">
    <property type="entry name" value="MFS general substrate transporter"/>
    <property type="match status" value="1"/>
</dbReference>
<organism evidence="7 8">
    <name type="scientific">Aspergillus violaceofuscus (strain CBS 115571)</name>
    <dbReference type="NCBI Taxonomy" id="1450538"/>
    <lineage>
        <taxon>Eukaryota</taxon>
        <taxon>Fungi</taxon>
        <taxon>Dikarya</taxon>
        <taxon>Ascomycota</taxon>
        <taxon>Pezizomycotina</taxon>
        <taxon>Eurotiomycetes</taxon>
        <taxon>Eurotiomycetidae</taxon>
        <taxon>Eurotiales</taxon>
        <taxon>Aspergillaceae</taxon>
        <taxon>Aspergillus</taxon>
    </lineage>
</organism>
<evidence type="ECO:0000256" key="5">
    <source>
        <dbReference type="SAM" id="Phobius"/>
    </source>
</evidence>
<feature type="transmembrane region" description="Helical" evidence="5">
    <location>
        <begin position="328"/>
        <end position="348"/>
    </location>
</feature>
<dbReference type="GO" id="GO:0005886">
    <property type="term" value="C:plasma membrane"/>
    <property type="evidence" value="ECO:0007669"/>
    <property type="project" value="TreeGrafter"/>
</dbReference>
<feature type="domain" description="Cupin type-2" evidence="6">
    <location>
        <begin position="539"/>
        <end position="598"/>
    </location>
</feature>
<keyword evidence="8" id="KW-1185">Reference proteome</keyword>
<dbReference type="GO" id="GO:1990961">
    <property type="term" value="P:xenobiotic detoxification by transmembrane export across the plasma membrane"/>
    <property type="evidence" value="ECO:0007669"/>
    <property type="project" value="TreeGrafter"/>
</dbReference>
<name>A0A2V5H4M9_ASPV1</name>
<reference evidence="7 8" key="1">
    <citation type="submission" date="2018-02" db="EMBL/GenBank/DDBJ databases">
        <title>The genomes of Aspergillus section Nigri reveals drivers in fungal speciation.</title>
        <authorList>
            <consortium name="DOE Joint Genome Institute"/>
            <person name="Vesth T.C."/>
            <person name="Nybo J."/>
            <person name="Theobald S."/>
            <person name="Brandl J."/>
            <person name="Frisvad J.C."/>
            <person name="Nielsen K.F."/>
            <person name="Lyhne E.K."/>
            <person name="Kogle M.E."/>
            <person name="Kuo A."/>
            <person name="Riley R."/>
            <person name="Clum A."/>
            <person name="Nolan M."/>
            <person name="Lipzen A."/>
            <person name="Salamov A."/>
            <person name="Henrissat B."/>
            <person name="Wiebenga A."/>
            <person name="De vries R.P."/>
            <person name="Grigoriev I.V."/>
            <person name="Mortensen U.H."/>
            <person name="Andersen M.R."/>
            <person name="Baker S.E."/>
        </authorList>
    </citation>
    <scope>NUCLEOTIDE SEQUENCE [LARGE SCALE GENOMIC DNA]</scope>
    <source>
        <strain evidence="7 8">CBS 115571</strain>
    </source>
</reference>
<dbReference type="InterPro" id="IPR047263">
    <property type="entry name" value="HNL-like_cupin"/>
</dbReference>
<dbReference type="Pfam" id="PF07690">
    <property type="entry name" value="MFS_1"/>
    <property type="match status" value="1"/>
</dbReference>
<keyword evidence="3 5" id="KW-1133">Transmembrane helix</keyword>
<dbReference type="InterPro" id="IPR014710">
    <property type="entry name" value="RmlC-like_jellyroll"/>
</dbReference>
<dbReference type="SUPFAM" id="SSF51182">
    <property type="entry name" value="RmlC-like cupins"/>
    <property type="match status" value="1"/>
</dbReference>
<accession>A0A2V5H4M9</accession>
<proteinExistence type="predicted"/>
<evidence type="ECO:0000256" key="3">
    <source>
        <dbReference type="ARBA" id="ARBA00022989"/>
    </source>
</evidence>
<dbReference type="Gene3D" id="2.60.120.10">
    <property type="entry name" value="Jelly Rolls"/>
    <property type="match status" value="1"/>
</dbReference>
<dbReference type="PANTHER" id="PTHR23502:SF23">
    <property type="entry name" value="FLUCONAZOLE RESISTANCE PROTEIN 1"/>
    <property type="match status" value="1"/>
</dbReference>
<feature type="transmembrane region" description="Helical" evidence="5">
    <location>
        <begin position="177"/>
        <end position="198"/>
    </location>
</feature>
<feature type="transmembrane region" description="Helical" evidence="5">
    <location>
        <begin position="395"/>
        <end position="422"/>
    </location>
</feature>
<evidence type="ECO:0000256" key="4">
    <source>
        <dbReference type="ARBA" id="ARBA00023136"/>
    </source>
</evidence>
<evidence type="ECO:0000256" key="1">
    <source>
        <dbReference type="ARBA" id="ARBA00004141"/>
    </source>
</evidence>
<dbReference type="STRING" id="1450538.A0A2V5H4M9"/>
<dbReference type="InterPro" id="IPR011051">
    <property type="entry name" value="RmlC_Cupin_sf"/>
</dbReference>
<dbReference type="Pfam" id="PF07883">
    <property type="entry name" value="Cupin_2"/>
    <property type="match status" value="1"/>
</dbReference>
<keyword evidence="2 5" id="KW-0812">Transmembrane</keyword>
<feature type="transmembrane region" description="Helical" evidence="5">
    <location>
        <begin position="290"/>
        <end position="308"/>
    </location>
</feature>
<evidence type="ECO:0000256" key="2">
    <source>
        <dbReference type="ARBA" id="ARBA00022692"/>
    </source>
</evidence>